<dbReference type="InterPro" id="IPR011600">
    <property type="entry name" value="Pept_C14_caspase"/>
</dbReference>
<dbReference type="GO" id="GO:0006915">
    <property type="term" value="P:apoptotic process"/>
    <property type="evidence" value="ECO:0007669"/>
    <property type="project" value="UniProtKB-KW"/>
</dbReference>
<feature type="active site" evidence="7">
    <location>
        <position position="213"/>
    </location>
</feature>
<dbReference type="PANTHER" id="PTHR47901:SF8">
    <property type="entry name" value="CASPASE-3"/>
    <property type="match status" value="1"/>
</dbReference>
<dbReference type="SMART" id="SM00115">
    <property type="entry name" value="CASc"/>
    <property type="match status" value="1"/>
</dbReference>
<dbReference type="PRINTS" id="PR00376">
    <property type="entry name" value="IL1BCENZYME"/>
</dbReference>
<feature type="region of interest" description="Disordered" evidence="9">
    <location>
        <begin position="1"/>
        <end position="23"/>
    </location>
</feature>
<dbReference type="PIRSF" id="PIRSF038001">
    <property type="entry name" value="Caspase_ICE"/>
    <property type="match status" value="1"/>
</dbReference>
<dbReference type="SUPFAM" id="SSF52129">
    <property type="entry name" value="Caspase-like"/>
    <property type="match status" value="1"/>
</dbReference>
<keyword evidence="3" id="KW-0053">Apoptosis</keyword>
<evidence type="ECO:0000313" key="12">
    <source>
        <dbReference type="EMBL" id="CEK84364.1"/>
    </source>
</evidence>
<keyword evidence="5" id="KW-0788">Thiol protease</keyword>
<dbReference type="GO" id="GO:0006508">
    <property type="term" value="P:proteolysis"/>
    <property type="evidence" value="ECO:0007669"/>
    <property type="project" value="UniProtKB-KW"/>
</dbReference>
<evidence type="ECO:0000256" key="1">
    <source>
        <dbReference type="ARBA" id="ARBA00010134"/>
    </source>
</evidence>
<dbReference type="MEROPS" id="C14.010"/>
<accession>A0A0B7ATK6</accession>
<evidence type="ECO:0000259" key="11">
    <source>
        <dbReference type="PROSITE" id="PS50208"/>
    </source>
</evidence>
<name>A0A0B7ATK6_9EUPU</name>
<dbReference type="PROSITE" id="PS01121">
    <property type="entry name" value="CASPASE_HIS"/>
    <property type="match status" value="1"/>
</dbReference>
<dbReference type="Gene3D" id="3.40.50.1460">
    <property type="match status" value="1"/>
</dbReference>
<dbReference type="EMBL" id="HACG01037499">
    <property type="protein sequence ID" value="CEK84364.1"/>
    <property type="molecule type" value="Transcribed_RNA"/>
</dbReference>
<sequence length="408" mass="46120">MNQSDIELEHTRVGKDLAHQENIQPTRRRAEARLDHVMKRGGNALDCNDAKKKKLSDVAGISKTLRDKTNLNSSTSHSEDYESSDESLPDTWPTVEAMNVCESVQLVEENHIKMTALFKKTLLPRRKTITYLMAAKPRGQVLIINNETFNDLPKRDGTSSDETAIETLFITLGFNVHVEKNKTSEEMWKVLEEEAGQYYHRQANCFVLFILSHGYTGVVFGTDGLLQDKKPINCIEINKIVGLFSRSKHLMRKPKLFFIQACQGGDKNIAQSLEIDSDSVLLEEQEPIAADVTRGEDICPIHDCIVCDGPTNESDVEDKLPYGTDVFVAKSTIPGYLSYRNTERGTWFIQAVVYVLAKYAYKHDLCRLMTLVNRLVATGKTGRCKQASKNSYTLVKDFYFFPGLFKNS</sequence>
<evidence type="ECO:0000256" key="8">
    <source>
        <dbReference type="RuleBase" id="RU003971"/>
    </source>
</evidence>
<comment type="similarity">
    <text evidence="1 8">Belongs to the peptidase C14A family.</text>
</comment>
<evidence type="ECO:0008006" key="13">
    <source>
        <dbReference type="Google" id="ProtNLM"/>
    </source>
</evidence>
<reference evidence="12" key="1">
    <citation type="submission" date="2014-12" db="EMBL/GenBank/DDBJ databases">
        <title>Insight into the proteome of Arion vulgaris.</title>
        <authorList>
            <person name="Aradska J."/>
            <person name="Bulat T."/>
            <person name="Smidak R."/>
            <person name="Sarate P."/>
            <person name="Gangsoo J."/>
            <person name="Sialana F."/>
            <person name="Bilban M."/>
            <person name="Lubec G."/>
        </authorList>
    </citation>
    <scope>NUCLEOTIDE SEQUENCE</scope>
    <source>
        <tissue evidence="12">Skin</tissue>
    </source>
</reference>
<evidence type="ECO:0000256" key="7">
    <source>
        <dbReference type="PIRSR" id="PIRSR038001-1"/>
    </source>
</evidence>
<dbReference type="InterPro" id="IPR002398">
    <property type="entry name" value="Pept_C14"/>
</dbReference>
<evidence type="ECO:0000256" key="2">
    <source>
        <dbReference type="ARBA" id="ARBA00022670"/>
    </source>
</evidence>
<evidence type="ECO:0000259" key="10">
    <source>
        <dbReference type="PROSITE" id="PS50207"/>
    </source>
</evidence>
<feature type="active site" evidence="7">
    <location>
        <position position="262"/>
    </location>
</feature>
<evidence type="ECO:0000256" key="6">
    <source>
        <dbReference type="ARBA" id="ARBA00023145"/>
    </source>
</evidence>
<dbReference type="PROSITE" id="PS50207">
    <property type="entry name" value="CASPASE_P10"/>
    <property type="match status" value="1"/>
</dbReference>
<keyword evidence="4" id="KW-0378">Hydrolase</keyword>
<dbReference type="InterPro" id="IPR016129">
    <property type="entry name" value="Caspase_his_AS"/>
</dbReference>
<feature type="domain" description="Caspase family p10" evidence="10">
    <location>
        <begin position="316"/>
        <end position="402"/>
    </location>
</feature>
<evidence type="ECO:0000256" key="5">
    <source>
        <dbReference type="ARBA" id="ARBA00022807"/>
    </source>
</evidence>
<dbReference type="InterPro" id="IPR029030">
    <property type="entry name" value="Caspase-like_dom_sf"/>
</dbReference>
<gene>
    <name evidence="12" type="primary">ORF142294</name>
</gene>
<feature type="region of interest" description="Disordered" evidence="9">
    <location>
        <begin position="69"/>
        <end position="90"/>
    </location>
</feature>
<evidence type="ECO:0000256" key="9">
    <source>
        <dbReference type="SAM" id="MobiDB-lite"/>
    </source>
</evidence>
<feature type="domain" description="Caspase family p20" evidence="11">
    <location>
        <begin position="137"/>
        <end position="266"/>
    </location>
</feature>
<evidence type="ECO:0000256" key="4">
    <source>
        <dbReference type="ARBA" id="ARBA00022801"/>
    </source>
</evidence>
<dbReference type="AlphaFoldDB" id="A0A0B7ATK6"/>
<dbReference type="GO" id="GO:0004197">
    <property type="term" value="F:cysteine-type endopeptidase activity"/>
    <property type="evidence" value="ECO:0007669"/>
    <property type="project" value="InterPro"/>
</dbReference>
<dbReference type="InterPro" id="IPR002138">
    <property type="entry name" value="Pept_C14_p10"/>
</dbReference>
<dbReference type="InterPro" id="IPR033139">
    <property type="entry name" value="Caspase_cys_AS"/>
</dbReference>
<feature type="compositionally biased region" description="Basic and acidic residues" evidence="9">
    <location>
        <begin position="7"/>
        <end position="19"/>
    </location>
</feature>
<dbReference type="InterPro" id="IPR001309">
    <property type="entry name" value="Pept_C14_p20"/>
</dbReference>
<dbReference type="PROSITE" id="PS01122">
    <property type="entry name" value="CASPASE_CYS"/>
    <property type="match status" value="1"/>
</dbReference>
<keyword evidence="2" id="KW-0645">Protease</keyword>
<protein>
    <recommendedName>
        <fullName evidence="13">Caspase family p20 domain-containing protein</fullName>
    </recommendedName>
</protein>
<evidence type="ECO:0000256" key="3">
    <source>
        <dbReference type="ARBA" id="ARBA00022703"/>
    </source>
</evidence>
<dbReference type="PROSITE" id="PS50208">
    <property type="entry name" value="CASPASE_P20"/>
    <property type="match status" value="1"/>
</dbReference>
<dbReference type="PANTHER" id="PTHR47901">
    <property type="entry name" value="CASPASE RECRUITMENT DOMAIN-CONTAINING PROTEIN 18"/>
    <property type="match status" value="1"/>
</dbReference>
<keyword evidence="6" id="KW-0865">Zymogen</keyword>
<dbReference type="Pfam" id="PF00656">
    <property type="entry name" value="Peptidase_C14"/>
    <property type="match status" value="1"/>
</dbReference>
<dbReference type="InterPro" id="IPR015917">
    <property type="entry name" value="Pept_C14A"/>
</dbReference>
<proteinExistence type="inferred from homology"/>
<organism evidence="12">
    <name type="scientific">Arion vulgaris</name>
    <dbReference type="NCBI Taxonomy" id="1028688"/>
    <lineage>
        <taxon>Eukaryota</taxon>
        <taxon>Metazoa</taxon>
        <taxon>Spiralia</taxon>
        <taxon>Lophotrochozoa</taxon>
        <taxon>Mollusca</taxon>
        <taxon>Gastropoda</taxon>
        <taxon>Heterobranchia</taxon>
        <taxon>Euthyneura</taxon>
        <taxon>Panpulmonata</taxon>
        <taxon>Eupulmonata</taxon>
        <taxon>Stylommatophora</taxon>
        <taxon>Helicina</taxon>
        <taxon>Arionoidea</taxon>
        <taxon>Arionidae</taxon>
        <taxon>Arion</taxon>
    </lineage>
</organism>